<evidence type="ECO:0000313" key="10">
    <source>
        <dbReference type="Proteomes" id="UP000245086"/>
    </source>
</evidence>
<sequence length="195" mass="20333">MSFVPMLRLVTLAAATSLMVVACSPAGANKEKSVMEGMDSQPAPLDANGKAAQEFLAKNAKAAGVVTTASGLQYSVITKGPETGAKPTADSIVQVNYEGKLLNGEVFDSSIARGQAAEFRVGELIPAWVEALQMMRPGDEWTIWVPPALGYGEMGTGPIPPNSLLIFKMKLEKIVGGPNTPDSAAGIKAEDGATR</sequence>
<gene>
    <name evidence="9" type="primary">fkpA</name>
    <name evidence="9" type="ORF">PbB2_02905</name>
</gene>
<accession>A0A2P2EDR9</accession>
<feature type="signal peptide" evidence="7">
    <location>
        <begin position="1"/>
        <end position="22"/>
    </location>
</feature>
<dbReference type="Proteomes" id="UP000245086">
    <property type="component" value="Unassembled WGS sequence"/>
</dbReference>
<feature type="domain" description="PPIase FKBP-type" evidence="8">
    <location>
        <begin position="90"/>
        <end position="175"/>
    </location>
</feature>
<evidence type="ECO:0000256" key="1">
    <source>
        <dbReference type="ARBA" id="ARBA00000971"/>
    </source>
</evidence>
<evidence type="ECO:0000313" key="9">
    <source>
        <dbReference type="EMBL" id="GBF59213.1"/>
    </source>
</evidence>
<dbReference type="EC" id="5.2.1.8" evidence="6"/>
<dbReference type="PANTHER" id="PTHR43811">
    <property type="entry name" value="FKBP-TYPE PEPTIDYL-PROLYL CIS-TRANS ISOMERASE FKPA"/>
    <property type="match status" value="1"/>
</dbReference>
<dbReference type="InterPro" id="IPR046357">
    <property type="entry name" value="PPIase_dom_sf"/>
</dbReference>
<dbReference type="InterPro" id="IPR000774">
    <property type="entry name" value="PPIase_FKBP_N"/>
</dbReference>
<evidence type="ECO:0000256" key="2">
    <source>
        <dbReference type="ARBA" id="ARBA00006577"/>
    </source>
</evidence>
<dbReference type="PROSITE" id="PS50059">
    <property type="entry name" value="FKBP_PPIASE"/>
    <property type="match status" value="1"/>
</dbReference>
<evidence type="ECO:0000256" key="6">
    <source>
        <dbReference type="RuleBase" id="RU003915"/>
    </source>
</evidence>
<keyword evidence="3 5" id="KW-0697">Rotamase</keyword>
<dbReference type="GO" id="GO:0006457">
    <property type="term" value="P:protein folding"/>
    <property type="evidence" value="ECO:0007669"/>
    <property type="project" value="InterPro"/>
</dbReference>
<comment type="catalytic activity">
    <reaction evidence="1 5 6">
        <text>[protein]-peptidylproline (omega=180) = [protein]-peptidylproline (omega=0)</text>
        <dbReference type="Rhea" id="RHEA:16237"/>
        <dbReference type="Rhea" id="RHEA-COMP:10747"/>
        <dbReference type="Rhea" id="RHEA-COMP:10748"/>
        <dbReference type="ChEBI" id="CHEBI:83833"/>
        <dbReference type="ChEBI" id="CHEBI:83834"/>
        <dbReference type="EC" id="5.2.1.8"/>
    </reaction>
</comment>
<name>A0A2P2EDR9_9PROT</name>
<keyword evidence="4 5" id="KW-0413">Isomerase</keyword>
<dbReference type="AlphaFoldDB" id="A0A2P2EDR9"/>
<dbReference type="Gene3D" id="3.10.50.40">
    <property type="match status" value="1"/>
</dbReference>
<evidence type="ECO:0000256" key="7">
    <source>
        <dbReference type="SAM" id="SignalP"/>
    </source>
</evidence>
<protein>
    <recommendedName>
        <fullName evidence="6">Peptidyl-prolyl cis-trans isomerase</fullName>
        <ecNumber evidence="6">5.2.1.8</ecNumber>
    </recommendedName>
</protein>
<dbReference type="PANTHER" id="PTHR43811:SF23">
    <property type="entry name" value="FKBP-TYPE 22 KDA PEPTIDYL-PROLYL CIS-TRANS ISOMERASE"/>
    <property type="match status" value="1"/>
</dbReference>
<dbReference type="EMBL" id="BFBR01000011">
    <property type="protein sequence ID" value="GBF59213.1"/>
    <property type="molecule type" value="Genomic_DNA"/>
</dbReference>
<dbReference type="SUPFAM" id="SSF54534">
    <property type="entry name" value="FKBP-like"/>
    <property type="match status" value="1"/>
</dbReference>
<feature type="chain" id="PRO_5015107953" description="Peptidyl-prolyl cis-trans isomerase" evidence="7">
    <location>
        <begin position="23"/>
        <end position="195"/>
    </location>
</feature>
<comment type="caution">
    <text evidence="9">The sequence shown here is derived from an EMBL/GenBank/DDBJ whole genome shotgun (WGS) entry which is preliminary data.</text>
</comment>
<dbReference type="GO" id="GO:0003755">
    <property type="term" value="F:peptidyl-prolyl cis-trans isomerase activity"/>
    <property type="evidence" value="ECO:0007669"/>
    <property type="project" value="UniProtKB-UniRule"/>
</dbReference>
<evidence type="ECO:0000259" key="8">
    <source>
        <dbReference type="PROSITE" id="PS50059"/>
    </source>
</evidence>
<evidence type="ECO:0000256" key="4">
    <source>
        <dbReference type="ARBA" id="ARBA00023235"/>
    </source>
</evidence>
<evidence type="ECO:0000256" key="5">
    <source>
        <dbReference type="PROSITE-ProRule" id="PRU00277"/>
    </source>
</evidence>
<keyword evidence="7" id="KW-0732">Signal</keyword>
<reference evidence="9 10" key="1">
    <citation type="journal article" date="2018" name="Genome Announc.">
        <title>Draft Genome Sequence of "Candidatus Phycosocius bacilliformis," an Alphaproteobacterial Ectosymbiont of the Hydrocarbon-Producing Green Alga Botryococcus braunii.</title>
        <authorList>
            <person name="Tanabe Y."/>
            <person name="Yamaguchi H."/>
            <person name="Watanabe M.M."/>
        </authorList>
    </citation>
    <scope>NUCLEOTIDE SEQUENCE [LARGE SCALE GENOMIC DNA]</scope>
    <source>
        <strain evidence="9 10">BOTRYCO-2</strain>
    </source>
</reference>
<dbReference type="RefSeq" id="WP_272949239.1">
    <property type="nucleotide sequence ID" value="NZ_BFBR01000011.1"/>
</dbReference>
<dbReference type="Pfam" id="PF01346">
    <property type="entry name" value="FKBP_N"/>
    <property type="match status" value="1"/>
</dbReference>
<dbReference type="Pfam" id="PF00254">
    <property type="entry name" value="FKBP_C"/>
    <property type="match status" value="1"/>
</dbReference>
<evidence type="ECO:0000256" key="3">
    <source>
        <dbReference type="ARBA" id="ARBA00023110"/>
    </source>
</evidence>
<dbReference type="InterPro" id="IPR001179">
    <property type="entry name" value="PPIase_FKBP_dom"/>
</dbReference>
<comment type="similarity">
    <text evidence="2 6">Belongs to the FKBP-type PPIase family.</text>
</comment>
<keyword evidence="10" id="KW-1185">Reference proteome</keyword>
<organism evidence="9 10">
    <name type="scientific">Candidatus Phycosocius bacilliformis</name>
    <dbReference type="NCBI Taxonomy" id="1445552"/>
    <lineage>
        <taxon>Bacteria</taxon>
        <taxon>Pseudomonadati</taxon>
        <taxon>Pseudomonadota</taxon>
        <taxon>Alphaproteobacteria</taxon>
        <taxon>Caulobacterales</taxon>
        <taxon>Caulobacterales incertae sedis</taxon>
        <taxon>Candidatus Phycosocius</taxon>
    </lineage>
</organism>
<proteinExistence type="inferred from homology"/>